<feature type="non-terminal residue" evidence="2">
    <location>
        <position position="102"/>
    </location>
</feature>
<dbReference type="AlphaFoldDB" id="X8DAK9"/>
<feature type="compositionally biased region" description="Low complexity" evidence="1">
    <location>
        <begin position="57"/>
        <end position="77"/>
    </location>
</feature>
<organism evidence="2">
    <name type="scientific">Mycobacterium xenopi 4042</name>
    <dbReference type="NCBI Taxonomy" id="1299334"/>
    <lineage>
        <taxon>Bacteria</taxon>
        <taxon>Bacillati</taxon>
        <taxon>Actinomycetota</taxon>
        <taxon>Actinomycetes</taxon>
        <taxon>Mycobacteriales</taxon>
        <taxon>Mycobacteriaceae</taxon>
        <taxon>Mycobacterium</taxon>
    </lineage>
</organism>
<gene>
    <name evidence="2" type="ORF">I553_10676</name>
</gene>
<feature type="region of interest" description="Disordered" evidence="1">
    <location>
        <begin position="37"/>
        <end position="80"/>
    </location>
</feature>
<protein>
    <submittedName>
        <fullName evidence="2">Uncharacterized protein</fullName>
    </submittedName>
</protein>
<sequence length="102" mass="10626">MAPYTHICARCRHPITAHRIDPAPRRSWVVPTAVTTNAARAGSCRPTPYTRSTTRQTSSDGSLGAATAAADSDPSPLTVTEDSTTFCPLVFGGPADVAVVVS</sequence>
<accession>X8DAK9</accession>
<comment type="caution">
    <text evidence="2">The sequence shown here is derived from an EMBL/GenBank/DDBJ whole genome shotgun (WGS) entry which is preliminary data.</text>
</comment>
<dbReference type="EMBL" id="JAOB01000027">
    <property type="protein sequence ID" value="EUA65379.1"/>
    <property type="molecule type" value="Genomic_DNA"/>
</dbReference>
<reference evidence="2" key="1">
    <citation type="submission" date="2014-01" db="EMBL/GenBank/DDBJ databases">
        <authorList>
            <person name="Brown-Elliot B."/>
            <person name="Wallace R."/>
            <person name="Lenaerts A."/>
            <person name="Ordway D."/>
            <person name="DeGroote M.A."/>
            <person name="Parker T."/>
            <person name="Sizemore C."/>
            <person name="Tallon L.J."/>
            <person name="Sadzewicz L.K."/>
            <person name="Sengamalay N."/>
            <person name="Fraser C.M."/>
            <person name="Hine E."/>
            <person name="Shefchek K.A."/>
            <person name="Das S.P."/>
            <person name="Tettelin H."/>
        </authorList>
    </citation>
    <scope>NUCLEOTIDE SEQUENCE [LARGE SCALE GENOMIC DNA]</scope>
    <source>
        <strain evidence="2">4042</strain>
    </source>
</reference>
<name>X8DAK9_MYCXE</name>
<evidence type="ECO:0000313" key="2">
    <source>
        <dbReference type="EMBL" id="EUA65379.1"/>
    </source>
</evidence>
<evidence type="ECO:0000256" key="1">
    <source>
        <dbReference type="SAM" id="MobiDB-lite"/>
    </source>
</evidence>
<proteinExistence type="predicted"/>